<evidence type="ECO:0000313" key="2">
    <source>
        <dbReference type="Proteomes" id="UP001057455"/>
    </source>
</evidence>
<dbReference type="AlphaFoldDB" id="A0A9W5WTG8"/>
<dbReference type="Proteomes" id="UP001057455">
    <property type="component" value="Unassembled WGS sequence"/>
</dbReference>
<keyword evidence="2" id="KW-1185">Reference proteome</keyword>
<accession>A0A9W5WTG8</accession>
<reference evidence="1" key="1">
    <citation type="submission" date="2019-12" db="EMBL/GenBank/DDBJ databases">
        <title>Genome sequence of Babesia ovis.</title>
        <authorList>
            <person name="Yamagishi J."/>
            <person name="Sevinc F."/>
            <person name="Xuan X."/>
        </authorList>
    </citation>
    <scope>NUCLEOTIDE SEQUENCE</scope>
    <source>
        <strain evidence="1">Selcuk</strain>
    </source>
</reference>
<evidence type="ECO:0000313" key="1">
    <source>
        <dbReference type="EMBL" id="GFE52798.1"/>
    </source>
</evidence>
<dbReference type="OrthoDB" id="10422293at2759"/>
<protein>
    <submittedName>
        <fullName evidence="1">Peripheral plasma membrane CASK isoform X1, putative</fullName>
    </submittedName>
</protein>
<dbReference type="EMBL" id="BLIY01000003">
    <property type="protein sequence ID" value="GFE52798.1"/>
    <property type="molecule type" value="Genomic_DNA"/>
</dbReference>
<organism evidence="1 2">
    <name type="scientific">Babesia ovis</name>
    <dbReference type="NCBI Taxonomy" id="5869"/>
    <lineage>
        <taxon>Eukaryota</taxon>
        <taxon>Sar</taxon>
        <taxon>Alveolata</taxon>
        <taxon>Apicomplexa</taxon>
        <taxon>Aconoidasida</taxon>
        <taxon>Piroplasmida</taxon>
        <taxon>Babesiidae</taxon>
        <taxon>Babesia</taxon>
    </lineage>
</organism>
<comment type="caution">
    <text evidence="1">The sequence shown here is derived from an EMBL/GenBank/DDBJ whole genome shotgun (WGS) entry which is preliminary data.</text>
</comment>
<proteinExistence type="predicted"/>
<name>A0A9W5WTG8_BABOV</name>
<sequence>MIYNTRCIFPNIYKITAKCADKSIYKSLLAESTPNFLKQVADSRIQHLSPFDSAAILKKLLETTDRKGVAEIRRNPHYRPVASKIVASLELYRKELLFYFLTKFYELHDTCAIKSVTRILVESEAVKLQNTRQIVELLYYAAHHIPKDIKEQIANPDISQGTKNQQALADEQSSIYCESVSQLQRELVAKAADLKDTALVYKLIITLPKLPKTQYTTTVLKLLLSKGKYFCVAQYGWYYDSKRYSMTGWILN</sequence>
<gene>
    <name evidence="1" type="ORF">BaOVIS_002020</name>
</gene>